<comment type="caution">
    <text evidence="1">The sequence shown here is derived from an EMBL/GenBank/DDBJ whole genome shotgun (WGS) entry which is preliminary data.</text>
</comment>
<evidence type="ECO:0000313" key="2">
    <source>
        <dbReference type="Proteomes" id="UP000028725"/>
    </source>
</evidence>
<proteinExistence type="predicted"/>
<sequence>MPSLRSQTARALPDTRILRQQVLADENTSELARMLGVSTDEYLDHVVHFLRHTQEEPEFYIVEDSDLRAMGLERPDPEEMGRFVLDAASLAEAAEGKLELVPGLGVAKFTGSPFGRLLVSVGLSSVEGGPSSRLNQGLGRLGKLGGGKLLGAFKGFASRFLGPVQSFLSKPGLWGIAGFLQSAKSPEHLLSMARILFAARQRAATPDDTTRHLIQHNLMQLFAYRHAQMTAPAS</sequence>
<accession>A0A085WCM8</accession>
<dbReference type="AlphaFoldDB" id="A0A085WCM8"/>
<name>A0A085WCM8_9BACT</name>
<gene>
    <name evidence="1" type="ORF">DB31_1557</name>
</gene>
<evidence type="ECO:0000313" key="1">
    <source>
        <dbReference type="EMBL" id="KFE65441.1"/>
    </source>
</evidence>
<protein>
    <submittedName>
        <fullName evidence="1">Uncharacterized protein</fullName>
    </submittedName>
</protein>
<organism evidence="1 2">
    <name type="scientific">Hyalangium minutum</name>
    <dbReference type="NCBI Taxonomy" id="394096"/>
    <lineage>
        <taxon>Bacteria</taxon>
        <taxon>Pseudomonadati</taxon>
        <taxon>Myxococcota</taxon>
        <taxon>Myxococcia</taxon>
        <taxon>Myxococcales</taxon>
        <taxon>Cystobacterineae</taxon>
        <taxon>Archangiaceae</taxon>
        <taxon>Hyalangium</taxon>
    </lineage>
</organism>
<keyword evidence="2" id="KW-1185">Reference proteome</keyword>
<dbReference type="EMBL" id="JMCB01000012">
    <property type="protein sequence ID" value="KFE65441.1"/>
    <property type="molecule type" value="Genomic_DNA"/>
</dbReference>
<dbReference type="Proteomes" id="UP000028725">
    <property type="component" value="Unassembled WGS sequence"/>
</dbReference>
<reference evidence="1 2" key="1">
    <citation type="submission" date="2014-04" db="EMBL/GenBank/DDBJ databases">
        <title>Genome assembly of Hyalangium minutum DSM 14724.</title>
        <authorList>
            <person name="Sharma G."/>
            <person name="Subramanian S."/>
        </authorList>
    </citation>
    <scope>NUCLEOTIDE SEQUENCE [LARGE SCALE GENOMIC DNA]</scope>
    <source>
        <strain evidence="1 2">DSM 14724</strain>
    </source>
</reference>
<dbReference type="RefSeq" id="WP_157232227.1">
    <property type="nucleotide sequence ID" value="NZ_JMCB01000012.1"/>
</dbReference>